<protein>
    <submittedName>
        <fullName evidence="5">CSON006131 protein</fullName>
    </submittedName>
</protein>
<feature type="signal peptide" evidence="4">
    <location>
        <begin position="1"/>
        <end position="16"/>
    </location>
</feature>
<accession>A0A336MRY3</accession>
<comment type="similarity">
    <text evidence="2">Belongs to the PBP/GOBP family.</text>
</comment>
<evidence type="ECO:0000313" key="5">
    <source>
        <dbReference type="EMBL" id="SSX33222.1"/>
    </source>
</evidence>
<name>A0A336MRY3_CULSO</name>
<evidence type="ECO:0000256" key="1">
    <source>
        <dbReference type="ARBA" id="ARBA00004613"/>
    </source>
</evidence>
<keyword evidence="3" id="KW-0964">Secreted</keyword>
<organism evidence="5">
    <name type="scientific">Culicoides sonorensis</name>
    <name type="common">Biting midge</name>
    <dbReference type="NCBI Taxonomy" id="179676"/>
    <lineage>
        <taxon>Eukaryota</taxon>
        <taxon>Metazoa</taxon>
        <taxon>Ecdysozoa</taxon>
        <taxon>Arthropoda</taxon>
        <taxon>Hexapoda</taxon>
        <taxon>Insecta</taxon>
        <taxon>Pterygota</taxon>
        <taxon>Neoptera</taxon>
        <taxon>Endopterygota</taxon>
        <taxon>Diptera</taxon>
        <taxon>Nematocera</taxon>
        <taxon>Chironomoidea</taxon>
        <taxon>Ceratopogonidae</taxon>
        <taxon>Ceratopogoninae</taxon>
        <taxon>Culicoides</taxon>
        <taxon>Monoculicoides</taxon>
    </lineage>
</organism>
<dbReference type="VEuPathDB" id="VectorBase:CSON006131"/>
<comment type="subcellular location">
    <subcellularLocation>
        <location evidence="1">Secreted</location>
    </subcellularLocation>
</comment>
<dbReference type="SUPFAM" id="SSF47565">
    <property type="entry name" value="Insect pheromone/odorant-binding proteins"/>
    <property type="match status" value="1"/>
</dbReference>
<dbReference type="GO" id="GO:0005576">
    <property type="term" value="C:extracellular region"/>
    <property type="evidence" value="ECO:0007669"/>
    <property type="project" value="UniProtKB-SubCell"/>
</dbReference>
<evidence type="ECO:0000256" key="4">
    <source>
        <dbReference type="SAM" id="SignalP"/>
    </source>
</evidence>
<dbReference type="EMBL" id="UFQT01002327">
    <property type="protein sequence ID" value="SSX33222.1"/>
    <property type="molecule type" value="Genomic_DNA"/>
</dbReference>
<dbReference type="AlphaFoldDB" id="A0A336MRY3"/>
<dbReference type="InterPro" id="IPR036728">
    <property type="entry name" value="PBP_GOBP_sf"/>
</dbReference>
<gene>
    <name evidence="5" type="primary">CSON006131</name>
</gene>
<dbReference type="InterPro" id="IPR006170">
    <property type="entry name" value="PBP/GOBP"/>
</dbReference>
<dbReference type="CDD" id="cd23992">
    <property type="entry name" value="PBP_GOBP"/>
    <property type="match status" value="1"/>
</dbReference>
<reference evidence="5" key="1">
    <citation type="submission" date="2018-07" db="EMBL/GenBank/DDBJ databases">
        <authorList>
            <person name="Quirk P.G."/>
            <person name="Krulwich T.A."/>
        </authorList>
    </citation>
    <scope>NUCLEOTIDE SEQUENCE</scope>
</reference>
<dbReference type="Gene3D" id="1.10.238.20">
    <property type="entry name" value="Pheromone/general odorant binding protein domain"/>
    <property type="match status" value="1"/>
</dbReference>
<sequence>MKSIVLIFTIIGLVLCAPPSGDQYDTDNLLKVRECEEEKDLKEPEKTEWWAWKVPSNPTECYIDCILQKYGWLSGSGGSVVNSAIEESYAAVGHSNPSLASCNLTKTGCAKADELYECLLKADGQKFKDAFDGKRDTK</sequence>
<dbReference type="GO" id="GO:0005549">
    <property type="term" value="F:odorant binding"/>
    <property type="evidence" value="ECO:0007669"/>
    <property type="project" value="InterPro"/>
</dbReference>
<evidence type="ECO:0000256" key="3">
    <source>
        <dbReference type="ARBA" id="ARBA00022525"/>
    </source>
</evidence>
<feature type="chain" id="PRO_5016349460" evidence="4">
    <location>
        <begin position="17"/>
        <end position="138"/>
    </location>
</feature>
<keyword evidence="4" id="KW-0732">Signal</keyword>
<evidence type="ECO:0000256" key="2">
    <source>
        <dbReference type="ARBA" id="ARBA00008098"/>
    </source>
</evidence>
<dbReference type="Pfam" id="PF01395">
    <property type="entry name" value="PBP_GOBP"/>
    <property type="match status" value="1"/>
</dbReference>
<proteinExistence type="inferred from homology"/>